<gene>
    <name evidence="1" type="ORF">ACH49_19120</name>
</gene>
<dbReference type="Proteomes" id="UP000037274">
    <property type="component" value="Unassembled WGS sequence"/>
</dbReference>
<comment type="caution">
    <text evidence="1">The sequence shown here is derived from an EMBL/GenBank/DDBJ whole genome shotgun (WGS) entry which is preliminary data.</text>
</comment>
<organism evidence="1 2">
    <name type="scientific">Streptomyces leeuwenhoekii</name>
    <dbReference type="NCBI Taxonomy" id="1437453"/>
    <lineage>
        <taxon>Bacteria</taxon>
        <taxon>Bacillati</taxon>
        <taxon>Actinomycetota</taxon>
        <taxon>Actinomycetes</taxon>
        <taxon>Kitasatosporales</taxon>
        <taxon>Streptomycetaceae</taxon>
        <taxon>Streptomyces</taxon>
    </lineage>
</organism>
<sequence>MGRITFRVLTALAQEGEDPDAAYPLERRIRLGDGRTVYVGSGLPKTWVETELKPRFTVYSDREGTDPLVIVAQRHDQLVALASDKSEIAVFECPPGRGIPRPARSILPDGVSFRAGRFTTPTYIAFALLWPIWLVLQVIDFFLKDGEPSLWFPVRVAWKSNSARFGVSALKRLAVFDRFKFRPAMMDERLAFAHAVLELQMRGW</sequence>
<evidence type="ECO:0000313" key="2">
    <source>
        <dbReference type="Proteomes" id="UP000037274"/>
    </source>
</evidence>
<evidence type="ECO:0000313" key="1">
    <source>
        <dbReference type="EMBL" id="KMS77835.1"/>
    </source>
</evidence>
<name>A0ABR5HVX8_STRLW</name>
<dbReference type="RefSeq" id="WP_048573374.1">
    <property type="nucleotide sequence ID" value="NZ_LFEH01000070.1"/>
</dbReference>
<dbReference type="EMBL" id="LFEH01000070">
    <property type="protein sequence ID" value="KMS77835.1"/>
    <property type="molecule type" value="Genomic_DNA"/>
</dbReference>
<keyword evidence="2" id="KW-1185">Reference proteome</keyword>
<proteinExistence type="predicted"/>
<accession>A0ABR5HVX8</accession>
<protein>
    <submittedName>
        <fullName evidence="1">Uncharacterized protein</fullName>
    </submittedName>
</protein>
<reference evidence="1 2" key="1">
    <citation type="submission" date="2015-06" db="EMBL/GenBank/DDBJ databases">
        <title>Draft genome sequence of Streptomyces leeuwenhoekii C58, which produces the novel lasso peptide, chaxapeptin.</title>
        <authorList>
            <person name="Yi Y."/>
            <person name="Hai D."/>
            <person name="Jaspars M."/>
            <person name="Sheng H."/>
            <person name="Rateb M.E."/>
            <person name="Bull A."/>
            <person name="Goodfellow M."/>
            <person name="Asenjo J.A."/>
            <person name="Ebel R."/>
        </authorList>
    </citation>
    <scope>NUCLEOTIDE SEQUENCE [LARGE SCALE GENOMIC DNA]</scope>
    <source>
        <strain evidence="1 2">C58</strain>
    </source>
</reference>